<protein>
    <recommendedName>
        <fullName evidence="2">DEAD/DEAH-box helicase domain-containing protein</fullName>
    </recommendedName>
</protein>
<feature type="coiled-coil region" evidence="1">
    <location>
        <begin position="347"/>
        <end position="374"/>
    </location>
</feature>
<name>K5ZRA8_9BACT</name>
<accession>K5ZRA8</accession>
<evidence type="ECO:0000259" key="2">
    <source>
        <dbReference type="Pfam" id="PF00270"/>
    </source>
</evidence>
<dbReference type="GO" id="GO:0003676">
    <property type="term" value="F:nucleic acid binding"/>
    <property type="evidence" value="ECO:0007669"/>
    <property type="project" value="InterPro"/>
</dbReference>
<dbReference type="Proteomes" id="UP000006271">
    <property type="component" value="Unassembled WGS sequence"/>
</dbReference>
<dbReference type="InterPro" id="IPR011545">
    <property type="entry name" value="DEAD/DEAH_box_helicase_dom"/>
</dbReference>
<evidence type="ECO:0000313" key="3">
    <source>
        <dbReference type="EMBL" id="EKN14061.1"/>
    </source>
</evidence>
<sequence>MKNQANTLKINSTDGYLHLEDLPHNCIFNKVITGCGGTTIAITNSENYVIAVPTKELIVNKIGKAEAGESDNKNLFGLFGSFDNTLKSKLKKYLKKDGVKKIICTYDKLAKLAEYLNPADFRLLVDEYHCLLKAYSYRDTAIDGVLDSFKQYKSFCFMSATPIQAEFSPSCLNGVPVIVADWSYTDTLIVSLEKTNHPYQKASNYIKAYKRDGYIEINGKKSYEAFFFINSVTDIKAILDHCDLTNNEVRIICADTESNRSKLEGFEISNSISDNKMFTFITCKGFEGVDYFSDTAMSFVVSSTSNPHTLAAIDTDIPQIAGRIRTKTNPFRNLIVHIFNTQLDTLSLSYEEMKERTEKELEAAKETANMFNTAPDIVKDHLRDKLKDKVNDMYISYDKKNDAYKVNDILPKLELYNYQVNKVIYSSGLQIAKGYDSNGILHTSVNWELVDNEIIRKKGMKLTFEEAYKEYSQLKESLVVSPKIEELEKQFPLLIPAYHKLGDEAVKRLKYVQKAIKNELLVTNDYKSLDNKIFKIIKEDIHIGEFIPAKKAKELLKKTYELVGKKETAKATDLDKWFEIDAASKRIDGKKVAGYIIVRSKIIFK</sequence>
<organism evidence="3 4">
    <name type="scientific">Parabacteroides merdae CL03T12C32</name>
    <dbReference type="NCBI Taxonomy" id="999420"/>
    <lineage>
        <taxon>Bacteria</taxon>
        <taxon>Pseudomonadati</taxon>
        <taxon>Bacteroidota</taxon>
        <taxon>Bacteroidia</taxon>
        <taxon>Bacteroidales</taxon>
        <taxon>Tannerellaceae</taxon>
        <taxon>Parabacteroides</taxon>
    </lineage>
</organism>
<dbReference type="RefSeq" id="WP_005644774.1">
    <property type="nucleotide sequence ID" value="NZ_JH976453.1"/>
</dbReference>
<feature type="domain" description="DEAD/DEAH-box helicase" evidence="2">
    <location>
        <begin position="44"/>
        <end position="163"/>
    </location>
</feature>
<proteinExistence type="predicted"/>
<reference evidence="3 4" key="1">
    <citation type="submission" date="2012-02" db="EMBL/GenBank/DDBJ databases">
        <title>The Genome Sequence of Parabacteroides merdae CL03T12C32.</title>
        <authorList>
            <consortium name="The Broad Institute Genome Sequencing Platform"/>
            <person name="Earl A."/>
            <person name="Ward D."/>
            <person name="Feldgarden M."/>
            <person name="Gevers D."/>
            <person name="Zitomersky N.L."/>
            <person name="Coyne M.J."/>
            <person name="Comstock L.E."/>
            <person name="Young S.K."/>
            <person name="Zeng Q."/>
            <person name="Gargeya S."/>
            <person name="Fitzgerald M."/>
            <person name="Haas B."/>
            <person name="Abouelleil A."/>
            <person name="Alvarado L."/>
            <person name="Arachchi H.M."/>
            <person name="Berlin A."/>
            <person name="Chapman S.B."/>
            <person name="Gearin G."/>
            <person name="Goldberg J."/>
            <person name="Griggs A."/>
            <person name="Gujja S."/>
            <person name="Hansen M."/>
            <person name="Heiman D."/>
            <person name="Howarth C."/>
            <person name="Larimer J."/>
            <person name="Lui A."/>
            <person name="MacDonald P.J.P."/>
            <person name="McCowen C."/>
            <person name="Montmayeur A."/>
            <person name="Murphy C."/>
            <person name="Neiman D."/>
            <person name="Pearson M."/>
            <person name="Priest M."/>
            <person name="Roberts A."/>
            <person name="Saif S."/>
            <person name="Shea T."/>
            <person name="Sisk P."/>
            <person name="Stolte C."/>
            <person name="Sykes S."/>
            <person name="Wortman J."/>
            <person name="Nusbaum C."/>
            <person name="Birren B."/>
        </authorList>
    </citation>
    <scope>NUCLEOTIDE SEQUENCE [LARGE SCALE GENOMIC DNA]</scope>
    <source>
        <strain evidence="3 4">CL03T12C32</strain>
    </source>
</reference>
<gene>
    <name evidence="3" type="ORF">HMPREF1060_01670</name>
</gene>
<dbReference type="Gene3D" id="3.40.50.300">
    <property type="entry name" value="P-loop containing nucleotide triphosphate hydrolases"/>
    <property type="match status" value="1"/>
</dbReference>
<comment type="caution">
    <text evidence="3">The sequence shown here is derived from an EMBL/GenBank/DDBJ whole genome shotgun (WGS) entry which is preliminary data.</text>
</comment>
<dbReference type="HOGENOM" id="CLU_506859_0_0_10"/>
<dbReference type="InterPro" id="IPR027417">
    <property type="entry name" value="P-loop_NTPase"/>
</dbReference>
<evidence type="ECO:0000313" key="4">
    <source>
        <dbReference type="Proteomes" id="UP000006271"/>
    </source>
</evidence>
<dbReference type="SUPFAM" id="SSF52540">
    <property type="entry name" value="P-loop containing nucleoside triphosphate hydrolases"/>
    <property type="match status" value="1"/>
</dbReference>
<dbReference type="Pfam" id="PF00270">
    <property type="entry name" value="DEAD"/>
    <property type="match status" value="1"/>
</dbReference>
<evidence type="ECO:0000256" key="1">
    <source>
        <dbReference type="SAM" id="Coils"/>
    </source>
</evidence>
<keyword evidence="1" id="KW-0175">Coiled coil</keyword>
<dbReference type="GO" id="GO:0005524">
    <property type="term" value="F:ATP binding"/>
    <property type="evidence" value="ECO:0007669"/>
    <property type="project" value="InterPro"/>
</dbReference>
<dbReference type="AlphaFoldDB" id="K5ZRA8"/>
<dbReference type="PATRIC" id="fig|999420.3.peg.1710"/>
<dbReference type="EMBL" id="AGZQ01000007">
    <property type="protein sequence ID" value="EKN14061.1"/>
    <property type="molecule type" value="Genomic_DNA"/>
</dbReference>